<name>A0A5P9U8K8_9BETA</name>
<accession>A0A5P9U8K8</accession>
<sequence length="74" mass="8542">MCVILNVYFGWCSVALKVFASQTVVSDTVRRDIMPHFRIYCLRICTNAARIMDCFLALCKLTCFLGTQILIFQR</sequence>
<protein>
    <submittedName>
        <fullName evidence="1">Uncharacterized protein</fullName>
    </submittedName>
</protein>
<evidence type="ECO:0000313" key="1">
    <source>
        <dbReference type="EMBL" id="QFW55229.1"/>
    </source>
</evidence>
<reference evidence="1" key="1">
    <citation type="journal article" date="2018" name="BMC Genomics">
        <title>Comparative genomic, transcriptomic, and proteomic reannotation of human herpesvirus 6.</title>
        <authorList>
            <person name="Greninger A.L."/>
            <person name="Knudsen G.M."/>
            <person name="Roychoudhury P."/>
            <person name="Hanson D.J."/>
            <person name="Sedlak R.H."/>
            <person name="Xie H."/>
            <person name="Guan J."/>
            <person name="Nguyen T."/>
            <person name="Peddu V."/>
            <person name="Boeckh M."/>
            <person name="Huang M.L."/>
            <person name="Cook L."/>
            <person name="Depledge D.P."/>
            <person name="Zerr D.M."/>
            <person name="Koelle D.M."/>
            <person name="Gantt S."/>
            <person name="Yoshikawa T."/>
            <person name="Caserta M."/>
            <person name="Hill J.A."/>
            <person name="Jerome K.R."/>
        </authorList>
    </citation>
    <scope>NUCLEOTIDE SEQUENCE</scope>
    <source>
        <strain evidence="1">HP8H1</strain>
    </source>
</reference>
<dbReference type="EMBL" id="KY315527">
    <property type="protein sequence ID" value="QFW55229.1"/>
    <property type="molecule type" value="Genomic_DNA"/>
</dbReference>
<organism evidence="1">
    <name type="scientific">Human betaherpesvirus 6</name>
    <dbReference type="NCBI Taxonomy" id="10368"/>
    <lineage>
        <taxon>Viruses</taxon>
        <taxon>Duplodnaviria</taxon>
        <taxon>Heunggongvirae</taxon>
        <taxon>Peploviricota</taxon>
        <taxon>Herviviricetes</taxon>
        <taxon>Herpesvirales</taxon>
        <taxon>Orthoherpesviridae</taxon>
        <taxon>Betaherpesvirinae</taxon>
        <taxon>Roseolovirus</taxon>
    </lineage>
</organism>
<proteinExistence type="predicted"/>